<dbReference type="SUPFAM" id="SSF53613">
    <property type="entry name" value="Ribokinase-like"/>
    <property type="match status" value="1"/>
</dbReference>
<feature type="binding site" evidence="18">
    <location>
        <position position="151"/>
    </location>
    <ligand>
        <name>K(+)</name>
        <dbReference type="ChEBI" id="CHEBI:29103"/>
    </ligand>
</feature>
<evidence type="ECO:0000256" key="10">
    <source>
        <dbReference type="ARBA" id="ARBA00023027"/>
    </source>
</evidence>
<dbReference type="Pfam" id="PF03853">
    <property type="entry name" value="YjeF_N"/>
    <property type="match status" value="1"/>
</dbReference>
<feature type="binding site" evidence="17">
    <location>
        <position position="299"/>
    </location>
    <ligand>
        <name>(6S)-NADPHX</name>
        <dbReference type="ChEBI" id="CHEBI:64076"/>
    </ligand>
</feature>
<keyword evidence="5 18" id="KW-0479">Metal-binding</keyword>
<feature type="binding site" evidence="18">
    <location>
        <position position="55"/>
    </location>
    <ligand>
        <name>K(+)</name>
        <dbReference type="ChEBI" id="CHEBI:29103"/>
    </ligand>
</feature>
<dbReference type="GO" id="GO:0110051">
    <property type="term" value="P:metabolite repair"/>
    <property type="evidence" value="ECO:0007669"/>
    <property type="project" value="TreeGrafter"/>
</dbReference>
<accession>A0A8J8TDX0</accession>
<keyword evidence="7 17" id="KW-0067">ATP-binding</keyword>
<comment type="similarity">
    <text evidence="18">Belongs to the NnrE/AIBP family.</text>
</comment>
<dbReference type="GO" id="GO:0052855">
    <property type="term" value="F:ADP-dependent NAD(P)H-hydrate dehydratase activity"/>
    <property type="evidence" value="ECO:0007669"/>
    <property type="project" value="UniProtKB-UniRule"/>
</dbReference>
<evidence type="ECO:0000256" key="16">
    <source>
        <dbReference type="ARBA" id="ARBA00049209"/>
    </source>
</evidence>
<reference evidence="22" key="1">
    <citation type="submission" date="2016-03" db="EMBL/GenBank/DDBJ databases">
        <authorList>
            <person name="Borrel G."/>
            <person name="Mccann A."/>
            <person name="O'Toole P.W."/>
        </authorList>
    </citation>
    <scope>NUCLEOTIDE SEQUENCE</scope>
    <source>
        <strain evidence="22">183</strain>
    </source>
</reference>
<dbReference type="GO" id="GO:0052856">
    <property type="term" value="F:NAD(P)HX epimerase activity"/>
    <property type="evidence" value="ECO:0007669"/>
    <property type="project" value="UniProtKB-UniRule"/>
</dbReference>
<evidence type="ECO:0000313" key="23">
    <source>
        <dbReference type="Proteomes" id="UP000752814"/>
    </source>
</evidence>
<comment type="catalytic activity">
    <reaction evidence="15 17 19">
        <text>(6S)-NADHX + ADP = AMP + phosphate + NADH + H(+)</text>
        <dbReference type="Rhea" id="RHEA:32223"/>
        <dbReference type="ChEBI" id="CHEBI:15378"/>
        <dbReference type="ChEBI" id="CHEBI:43474"/>
        <dbReference type="ChEBI" id="CHEBI:57945"/>
        <dbReference type="ChEBI" id="CHEBI:64074"/>
        <dbReference type="ChEBI" id="CHEBI:456215"/>
        <dbReference type="ChEBI" id="CHEBI:456216"/>
        <dbReference type="EC" id="4.2.1.136"/>
    </reaction>
</comment>
<comment type="cofactor">
    <cofactor evidence="17">
        <name>Mg(2+)</name>
        <dbReference type="ChEBI" id="CHEBI:18420"/>
    </cofactor>
</comment>
<comment type="similarity">
    <text evidence="17">Belongs to the NnrD/CARKD family.</text>
</comment>
<keyword evidence="9 18" id="KW-0630">Potassium</keyword>
<evidence type="ECO:0000256" key="7">
    <source>
        <dbReference type="ARBA" id="ARBA00022840"/>
    </source>
</evidence>
<dbReference type="EC" id="5.1.99.6" evidence="19"/>
<evidence type="ECO:0000256" key="4">
    <source>
        <dbReference type="ARBA" id="ARBA00009524"/>
    </source>
</evidence>
<evidence type="ECO:0000256" key="12">
    <source>
        <dbReference type="ARBA" id="ARBA00023239"/>
    </source>
</evidence>
<dbReference type="PROSITE" id="PS01049">
    <property type="entry name" value="YJEF_C_1"/>
    <property type="match status" value="1"/>
</dbReference>
<dbReference type="GO" id="GO:0046872">
    <property type="term" value="F:metal ion binding"/>
    <property type="evidence" value="ECO:0007669"/>
    <property type="project" value="UniProtKB-UniRule"/>
</dbReference>
<feature type="binding site" evidence="17">
    <location>
        <position position="408"/>
    </location>
    <ligand>
        <name>(6S)-NADPHX</name>
        <dbReference type="ChEBI" id="CHEBI:64076"/>
    </ligand>
</feature>
<dbReference type="CDD" id="cd01171">
    <property type="entry name" value="YXKO-related"/>
    <property type="match status" value="1"/>
</dbReference>
<dbReference type="InterPro" id="IPR004443">
    <property type="entry name" value="YjeF_N_dom"/>
</dbReference>
<gene>
    <name evidence="18" type="primary">nnrE</name>
    <name evidence="17" type="synonym">nnrD</name>
    <name evidence="22" type="ORF">A3207_04795</name>
</gene>
<evidence type="ECO:0000256" key="15">
    <source>
        <dbReference type="ARBA" id="ARBA00048238"/>
    </source>
</evidence>
<keyword evidence="10 17" id="KW-0520">NAD</keyword>
<keyword evidence="11 18" id="KW-0413">Isomerase</keyword>
<dbReference type="GO" id="GO:0046496">
    <property type="term" value="P:nicotinamide nucleotide metabolic process"/>
    <property type="evidence" value="ECO:0007669"/>
    <property type="project" value="UniProtKB-UniRule"/>
</dbReference>
<dbReference type="HAMAP" id="MF_01966">
    <property type="entry name" value="NADHX_epimerase"/>
    <property type="match status" value="1"/>
</dbReference>
<evidence type="ECO:0000256" key="6">
    <source>
        <dbReference type="ARBA" id="ARBA00022741"/>
    </source>
</evidence>
<comment type="catalytic activity">
    <reaction evidence="2 18 19">
        <text>(6R)-NADPHX = (6S)-NADPHX</text>
        <dbReference type="Rhea" id="RHEA:32227"/>
        <dbReference type="ChEBI" id="CHEBI:64076"/>
        <dbReference type="ChEBI" id="CHEBI:64077"/>
        <dbReference type="EC" id="5.1.99.6"/>
    </reaction>
</comment>
<evidence type="ECO:0000256" key="3">
    <source>
        <dbReference type="ARBA" id="ARBA00006001"/>
    </source>
</evidence>
<name>A0A8J8TDX0_9ARCH</name>
<keyword evidence="12 17" id="KW-0456">Lyase</keyword>
<comment type="cofactor">
    <cofactor evidence="18 19">
        <name>K(+)</name>
        <dbReference type="ChEBI" id="CHEBI:29103"/>
    </cofactor>
    <text evidence="18 19">Binds 1 potassium ion per subunit.</text>
</comment>
<evidence type="ECO:0000259" key="20">
    <source>
        <dbReference type="PROSITE" id="PS51383"/>
    </source>
</evidence>
<evidence type="ECO:0000256" key="19">
    <source>
        <dbReference type="PIRNR" id="PIRNR017184"/>
    </source>
</evidence>
<feature type="binding site" evidence="17">
    <location>
        <position position="231"/>
    </location>
    <ligand>
        <name>(6S)-NADPHX</name>
        <dbReference type="ChEBI" id="CHEBI:64076"/>
    </ligand>
</feature>
<dbReference type="InterPro" id="IPR017953">
    <property type="entry name" value="Carbohydrate_kinase_pred_CS"/>
</dbReference>
<keyword evidence="13" id="KW-0511">Multifunctional enzyme</keyword>
<dbReference type="HAMAP" id="MF_01965">
    <property type="entry name" value="NADHX_dehydratase"/>
    <property type="match status" value="1"/>
</dbReference>
<evidence type="ECO:0000313" key="22">
    <source>
        <dbReference type="EMBL" id="TQS81195.1"/>
    </source>
</evidence>
<dbReference type="InterPro" id="IPR036652">
    <property type="entry name" value="YjeF_N_dom_sf"/>
</dbReference>
<dbReference type="PROSITE" id="PS51383">
    <property type="entry name" value="YJEF_C_3"/>
    <property type="match status" value="1"/>
</dbReference>
<dbReference type="EC" id="4.2.1.136" evidence="19"/>
<dbReference type="PIRSF" id="PIRSF017184">
    <property type="entry name" value="Nnr"/>
    <property type="match status" value="1"/>
</dbReference>
<comment type="catalytic activity">
    <reaction evidence="16 17 19">
        <text>(6S)-NADPHX + ADP = AMP + phosphate + NADPH + H(+)</text>
        <dbReference type="Rhea" id="RHEA:32235"/>
        <dbReference type="ChEBI" id="CHEBI:15378"/>
        <dbReference type="ChEBI" id="CHEBI:43474"/>
        <dbReference type="ChEBI" id="CHEBI:57783"/>
        <dbReference type="ChEBI" id="CHEBI:64076"/>
        <dbReference type="ChEBI" id="CHEBI:456215"/>
        <dbReference type="ChEBI" id="CHEBI:456216"/>
        <dbReference type="EC" id="4.2.1.136"/>
    </reaction>
</comment>
<comment type="similarity">
    <text evidence="4 19">In the C-terminal section; belongs to the NnrD/CARKD family.</text>
</comment>
<comment type="caution">
    <text evidence="22">The sequence shown here is derived from an EMBL/GenBank/DDBJ whole genome shotgun (WGS) entry which is preliminary data.</text>
</comment>
<evidence type="ECO:0000256" key="13">
    <source>
        <dbReference type="ARBA" id="ARBA00023268"/>
    </source>
</evidence>
<dbReference type="InterPro" id="IPR030677">
    <property type="entry name" value="Nnr"/>
</dbReference>
<comment type="function">
    <text evidence="18">Catalyzes the epimerization of the S- and R-forms of NAD(P)HX, a damaged form of NAD(P)H that is a result of enzymatic or heat-dependent hydration. This is a prerequisite for the S-specific NAD(P)H-hydrate dehydratase to allow the repair of both epimers of NAD(P)HX.</text>
</comment>
<dbReference type="GO" id="GO:0005524">
    <property type="term" value="F:ATP binding"/>
    <property type="evidence" value="ECO:0007669"/>
    <property type="project" value="UniProtKB-UniRule"/>
</dbReference>
<evidence type="ECO:0000256" key="2">
    <source>
        <dbReference type="ARBA" id="ARBA00000909"/>
    </source>
</evidence>
<comment type="similarity">
    <text evidence="3 19">In the N-terminal section; belongs to the NnrE/AIBP family.</text>
</comment>
<feature type="binding site" evidence="18">
    <location>
        <position position="130"/>
    </location>
    <ligand>
        <name>(6S)-NADPHX</name>
        <dbReference type="ChEBI" id="CHEBI:64076"/>
    </ligand>
</feature>
<evidence type="ECO:0000256" key="5">
    <source>
        <dbReference type="ARBA" id="ARBA00022723"/>
    </source>
</evidence>
<feature type="binding site" evidence="18">
    <location>
        <begin position="119"/>
        <end position="125"/>
    </location>
    <ligand>
        <name>(6S)-NADPHX</name>
        <dbReference type="ChEBI" id="CHEBI:64076"/>
    </ligand>
</feature>
<evidence type="ECO:0000259" key="21">
    <source>
        <dbReference type="PROSITE" id="PS51385"/>
    </source>
</evidence>
<keyword evidence="6 17" id="KW-0547">Nucleotide-binding</keyword>
<dbReference type="InterPro" id="IPR029056">
    <property type="entry name" value="Ribokinase-like"/>
</dbReference>
<proteinExistence type="inferred from homology"/>
<dbReference type="EMBL" id="LVVT01000024">
    <property type="protein sequence ID" value="TQS81195.1"/>
    <property type="molecule type" value="Genomic_DNA"/>
</dbReference>
<dbReference type="PROSITE" id="PS51385">
    <property type="entry name" value="YJEF_N"/>
    <property type="match status" value="1"/>
</dbReference>
<dbReference type="PANTHER" id="PTHR12592:SF0">
    <property type="entry name" value="ATP-DEPENDENT (S)-NAD(P)H-HYDRATE DEHYDRATASE"/>
    <property type="match status" value="1"/>
</dbReference>
<evidence type="ECO:0000256" key="14">
    <source>
        <dbReference type="ARBA" id="ARBA00025153"/>
    </source>
</evidence>
<comment type="subunit">
    <text evidence="17">Homotetramer.</text>
</comment>
<dbReference type="Proteomes" id="UP000752814">
    <property type="component" value="Unassembled WGS sequence"/>
</dbReference>
<dbReference type="InterPro" id="IPR000631">
    <property type="entry name" value="CARKD"/>
</dbReference>
<comment type="caution">
    <text evidence="17">Lacks conserved residue(s) required for the propagation of feature annotation.</text>
</comment>
<comment type="function">
    <text evidence="14 19">Bifunctional enzyme that catalyzes the epimerization of the S- and R-forms of NAD(P)HX and the dehydration of the S-form of NAD(P)HX at the expense of ADP, which is converted to AMP. This allows the repair of both epimers of NAD(P)HX, a damaged form of NAD(P)H that is a result of enzymatic or heat-dependent hydration.</text>
</comment>
<feature type="domain" description="YjeF N-terminal" evidence="21">
    <location>
        <begin position="7"/>
        <end position="195"/>
    </location>
</feature>
<comment type="function">
    <text evidence="17">Catalyzes the dehydration of the S-form of NAD(P)HX at the expense of ADP, which is converted to AMP. Together with NAD(P)HX epimerase, which catalyzes the epimerization of the S- and R-forms, the enzyme allows the repair of both epimers of NAD(P)HX, a damaged form of NAD(P)H that is a result of enzymatic or heat-dependent hydration.</text>
</comment>
<evidence type="ECO:0000256" key="11">
    <source>
        <dbReference type="ARBA" id="ARBA00023235"/>
    </source>
</evidence>
<dbReference type="Gene3D" id="3.40.50.10260">
    <property type="entry name" value="YjeF N-terminal domain"/>
    <property type="match status" value="1"/>
</dbReference>
<sequence length="470" mass="50324">MLPFREVRVLDINSEHLGVSIDSLMENAGEAVAEAIVKEFGAEKKVAIVCGVGNNAGDGFVAARNLLRYCDVTVLLASPPAEIRTENAKRAYERIKHVAFSSVGANFSNFDIVIDALLGTGNLTEVREPYRTLIKRINAADTTIVSIDVPSGLHTDLAIKPQYTVTFTDVKEGMTPENSGEIIVMDIGVPRDAYHAVGPGEFIYYPKNRPDSHKGENGKVLIVGGGPYTGAPALAGMGALRIGADLVHIATPNASYIPIASYSPDLIVHRLSQDVLCPEDVEKIVEIIESVDAVLIGPGLGKDERTQEAVRMIITKCNKPMVIDADAITAISSNLSVLNGKECILTPHAREFKVLTGESVSQEAAIAAAKELDCVLIVKGKEDIITNGKWTKINHTGNSRMSVGGTGDVLAGEAVAMLSKEISPFNAARIAAFTNGAAGDLAFESLEYGFTATDVIDKIPEVLRRYLRRI</sequence>
<dbReference type="NCBIfam" id="TIGR00196">
    <property type="entry name" value="yjeF_cterm"/>
    <property type="match status" value="1"/>
</dbReference>
<dbReference type="NCBIfam" id="TIGR00197">
    <property type="entry name" value="yjeF_nterm"/>
    <property type="match status" value="1"/>
</dbReference>
<evidence type="ECO:0000256" key="17">
    <source>
        <dbReference type="HAMAP-Rule" id="MF_01965"/>
    </source>
</evidence>
<feature type="binding site" evidence="18">
    <location>
        <position position="148"/>
    </location>
    <ligand>
        <name>(6S)-NADPHX</name>
        <dbReference type="ChEBI" id="CHEBI:64076"/>
    </ligand>
</feature>
<dbReference type="SUPFAM" id="SSF64153">
    <property type="entry name" value="YjeF N-terminal domain-like"/>
    <property type="match status" value="1"/>
</dbReference>
<feature type="binding site" evidence="18">
    <location>
        <position position="115"/>
    </location>
    <ligand>
        <name>K(+)</name>
        <dbReference type="ChEBI" id="CHEBI:29103"/>
    </ligand>
</feature>
<protein>
    <recommendedName>
        <fullName evidence="19">Bifunctional NAD(P)H-hydrate repair enzyme</fullName>
    </recommendedName>
    <alternativeName>
        <fullName evidence="19">Nicotinamide nucleotide repair protein</fullName>
    </alternativeName>
    <domain>
        <recommendedName>
            <fullName evidence="19">ADP-dependent (S)-NAD(P)H-hydrate dehydratase</fullName>
            <ecNumber evidence="19">4.2.1.136</ecNumber>
        </recommendedName>
        <alternativeName>
            <fullName evidence="19">ADP-dependent NAD(P)HX dehydratase</fullName>
        </alternativeName>
    </domain>
    <domain>
        <recommendedName>
            <fullName evidence="19">NAD(P)H-hydrate epimerase</fullName>
            <ecNumber evidence="19">5.1.99.6</ecNumber>
        </recommendedName>
    </domain>
</protein>
<organism evidence="22 23">
    <name type="scientific">Candidatus Methanomassiliicoccus intestinalis</name>
    <dbReference type="NCBI Taxonomy" id="1406512"/>
    <lineage>
        <taxon>Archaea</taxon>
        <taxon>Methanobacteriati</taxon>
        <taxon>Thermoplasmatota</taxon>
        <taxon>Thermoplasmata</taxon>
        <taxon>Methanomassiliicoccales</taxon>
        <taxon>Methanomassiliicoccaceae</taxon>
        <taxon>Methanomassiliicoccus</taxon>
    </lineage>
</organism>
<evidence type="ECO:0000256" key="9">
    <source>
        <dbReference type="ARBA" id="ARBA00022958"/>
    </source>
</evidence>
<evidence type="ECO:0000256" key="8">
    <source>
        <dbReference type="ARBA" id="ARBA00022857"/>
    </source>
</evidence>
<dbReference type="Pfam" id="PF01256">
    <property type="entry name" value="Carb_kinase"/>
    <property type="match status" value="1"/>
</dbReference>
<dbReference type="Gene3D" id="3.40.1190.20">
    <property type="match status" value="1"/>
</dbReference>
<feature type="domain" description="YjeF C-terminal" evidence="20">
    <location>
        <begin position="197"/>
        <end position="466"/>
    </location>
</feature>
<keyword evidence="8 17" id="KW-0521">NADP</keyword>
<comment type="catalytic activity">
    <reaction evidence="1 18 19">
        <text>(6R)-NADHX = (6S)-NADHX</text>
        <dbReference type="Rhea" id="RHEA:32215"/>
        <dbReference type="ChEBI" id="CHEBI:64074"/>
        <dbReference type="ChEBI" id="CHEBI:64075"/>
        <dbReference type="EC" id="5.1.99.6"/>
    </reaction>
</comment>
<feature type="binding site" evidence="17">
    <location>
        <position position="407"/>
    </location>
    <ligand>
        <name>AMP</name>
        <dbReference type="ChEBI" id="CHEBI:456215"/>
    </ligand>
</feature>
<feature type="binding site" evidence="17">
    <location>
        <position position="348"/>
    </location>
    <ligand>
        <name>(6S)-NADPHX</name>
        <dbReference type="ChEBI" id="CHEBI:64076"/>
    </ligand>
</feature>
<evidence type="ECO:0000256" key="18">
    <source>
        <dbReference type="HAMAP-Rule" id="MF_01966"/>
    </source>
</evidence>
<dbReference type="AlphaFoldDB" id="A0A8J8TDX0"/>
<dbReference type="RefSeq" id="WP_400256655.1">
    <property type="nucleotide sequence ID" value="NZ_CAYAYE010000021.1"/>
</dbReference>
<dbReference type="PANTHER" id="PTHR12592">
    <property type="entry name" value="ATP-DEPENDENT (S)-NAD(P)H-HYDRATE DEHYDRATASE FAMILY MEMBER"/>
    <property type="match status" value="1"/>
</dbReference>
<evidence type="ECO:0000256" key="1">
    <source>
        <dbReference type="ARBA" id="ARBA00000013"/>
    </source>
</evidence>